<evidence type="ECO:0000256" key="2">
    <source>
        <dbReference type="ARBA" id="ARBA00023002"/>
    </source>
</evidence>
<reference evidence="4 5" key="1">
    <citation type="submission" date="2017-04" db="EMBL/GenBank/DDBJ databases">
        <authorList>
            <person name="Afonso C.L."/>
            <person name="Miller P.J."/>
            <person name="Scott M.A."/>
            <person name="Spackman E."/>
            <person name="Goraichik I."/>
            <person name="Dimitrov K.M."/>
            <person name="Suarez D.L."/>
            <person name="Swayne D.E."/>
        </authorList>
    </citation>
    <scope>NUCLEOTIDE SEQUENCE [LARGE SCALE GENOMIC DNA]</scope>
    <source>
        <strain evidence="4 5">A2P</strain>
    </source>
</reference>
<dbReference type="AlphaFoldDB" id="A0A1X7FFL9"/>
<dbReference type="EMBL" id="FXAK01000005">
    <property type="protein sequence ID" value="SMF51153.1"/>
    <property type="molecule type" value="Genomic_DNA"/>
</dbReference>
<comment type="similarity">
    <text evidence="1">Belongs to the DadA oxidoreductase family.</text>
</comment>
<dbReference type="OrthoDB" id="9787190at2"/>
<sequence length="444" mass="47801">MPIQVEPVSDSSSFPEQVDVVVIGAGVVGTCTAYELASKGVSVALLEKGVVAGEQSSRNWGWVRQQNRDLHELTLAMFSLRRWEELGAEIGRDLGFQRTGILYCSRDEEEIARWERWGKSAREQGFVSELLSGAQAKERTPGSVSTWLGGVWSPTDGRAEPSLAVPAIAEGAKAKGVLLHQNCAVRGIDVAGGKVAGVWTERGLIRTSAVVAAGGAWNSRFCRHHGIDLPVANIGGTAFRTNTAPDVLTAGSASMPGIAIRRRLDGKYTVAVPGHGSVNIAPQGLRYATKFYQMYRAKLAKKLKYRLDSSFWSGPEALGSWHNDQTSPFEKNRILDPKPDADLVKFGLENLIRELPALKDIKVETSWGGMIDTAPDLVPIISKVDQLPGLVIASGFSGHGFGIGPGAGRLASELVLNDAPIVDTAAYRLSRFSDGSAIRRPEMM</sequence>
<evidence type="ECO:0000313" key="5">
    <source>
        <dbReference type="Proteomes" id="UP000192936"/>
    </source>
</evidence>
<dbReference type="Gene3D" id="3.50.50.60">
    <property type="entry name" value="FAD/NAD(P)-binding domain"/>
    <property type="match status" value="2"/>
</dbReference>
<dbReference type="GO" id="GO:0008718">
    <property type="term" value="F:D-amino-acid dehydrogenase activity"/>
    <property type="evidence" value="ECO:0007669"/>
    <property type="project" value="TreeGrafter"/>
</dbReference>
<evidence type="ECO:0000313" key="4">
    <source>
        <dbReference type="EMBL" id="SMF51153.1"/>
    </source>
</evidence>
<dbReference type="GO" id="GO:0005886">
    <property type="term" value="C:plasma membrane"/>
    <property type="evidence" value="ECO:0007669"/>
    <property type="project" value="TreeGrafter"/>
</dbReference>
<dbReference type="Pfam" id="PF01266">
    <property type="entry name" value="DAO"/>
    <property type="match status" value="1"/>
</dbReference>
<dbReference type="PANTHER" id="PTHR13847">
    <property type="entry name" value="SARCOSINE DEHYDROGENASE-RELATED"/>
    <property type="match status" value="1"/>
</dbReference>
<keyword evidence="2" id="KW-0560">Oxidoreductase</keyword>
<dbReference type="Gene3D" id="3.30.9.10">
    <property type="entry name" value="D-Amino Acid Oxidase, subunit A, domain 2"/>
    <property type="match status" value="2"/>
</dbReference>
<dbReference type="InterPro" id="IPR036188">
    <property type="entry name" value="FAD/NAD-bd_sf"/>
</dbReference>
<dbReference type="InterPro" id="IPR006076">
    <property type="entry name" value="FAD-dep_OxRdtase"/>
</dbReference>
<protein>
    <submittedName>
        <fullName evidence="4">Glycine/D-amino acid oxidase</fullName>
    </submittedName>
</protein>
<dbReference type="SUPFAM" id="SSF51905">
    <property type="entry name" value="FAD/NAD(P)-binding domain"/>
    <property type="match status" value="1"/>
</dbReference>
<dbReference type="STRING" id="286727.SAMN02982917_2758"/>
<dbReference type="RefSeq" id="WP_085086190.1">
    <property type="nucleotide sequence ID" value="NZ_FXAK01000005.1"/>
</dbReference>
<dbReference type="Proteomes" id="UP000192936">
    <property type="component" value="Unassembled WGS sequence"/>
</dbReference>
<gene>
    <name evidence="4" type="ORF">SAMN02982917_2758</name>
</gene>
<proteinExistence type="inferred from homology"/>
<evidence type="ECO:0000256" key="1">
    <source>
        <dbReference type="ARBA" id="ARBA00009410"/>
    </source>
</evidence>
<dbReference type="GO" id="GO:0055130">
    <property type="term" value="P:D-alanine catabolic process"/>
    <property type="evidence" value="ECO:0007669"/>
    <property type="project" value="TreeGrafter"/>
</dbReference>
<dbReference type="GO" id="GO:0005737">
    <property type="term" value="C:cytoplasm"/>
    <property type="evidence" value="ECO:0007669"/>
    <property type="project" value="TreeGrafter"/>
</dbReference>
<name>A0A1X7FFL9_9PROT</name>
<feature type="domain" description="FAD dependent oxidoreductase" evidence="3">
    <location>
        <begin position="19"/>
        <end position="414"/>
    </location>
</feature>
<organism evidence="4 5">
    <name type="scientific">Azospirillum oryzae</name>
    <dbReference type="NCBI Taxonomy" id="286727"/>
    <lineage>
        <taxon>Bacteria</taxon>
        <taxon>Pseudomonadati</taxon>
        <taxon>Pseudomonadota</taxon>
        <taxon>Alphaproteobacteria</taxon>
        <taxon>Rhodospirillales</taxon>
        <taxon>Azospirillaceae</taxon>
        <taxon>Azospirillum</taxon>
    </lineage>
</organism>
<accession>A0A1X7FFL9</accession>
<dbReference type="PANTHER" id="PTHR13847:SF280">
    <property type="entry name" value="D-AMINO ACID DEHYDROGENASE"/>
    <property type="match status" value="1"/>
</dbReference>
<evidence type="ECO:0000259" key="3">
    <source>
        <dbReference type="Pfam" id="PF01266"/>
    </source>
</evidence>